<dbReference type="Gene3D" id="1.10.510.10">
    <property type="entry name" value="Transferase(Phosphotransferase) domain 1"/>
    <property type="match status" value="1"/>
</dbReference>
<dbReference type="SMART" id="SM00220">
    <property type="entry name" value="S_TKc"/>
    <property type="match status" value="1"/>
</dbReference>
<comment type="caution">
    <text evidence="2">The sequence shown here is derived from an EMBL/GenBank/DDBJ whole genome shotgun (WGS) entry which is preliminary data.</text>
</comment>
<dbReference type="Proteomes" id="UP000288805">
    <property type="component" value="Unassembled WGS sequence"/>
</dbReference>
<dbReference type="Pfam" id="PF00069">
    <property type="entry name" value="Pkinase"/>
    <property type="match status" value="1"/>
</dbReference>
<evidence type="ECO:0000313" key="2">
    <source>
        <dbReference type="EMBL" id="RVW59246.1"/>
    </source>
</evidence>
<dbReference type="CDD" id="cd14011">
    <property type="entry name" value="PK_SCY1_like"/>
    <property type="match status" value="1"/>
</dbReference>
<dbReference type="GO" id="GO:0004672">
    <property type="term" value="F:protein kinase activity"/>
    <property type="evidence" value="ECO:0007669"/>
    <property type="project" value="InterPro"/>
</dbReference>
<dbReference type="InterPro" id="IPR000719">
    <property type="entry name" value="Prot_kinase_dom"/>
</dbReference>
<dbReference type="PANTHER" id="PTHR12984">
    <property type="entry name" value="SCY1-RELATED S/T PROTEIN KINASE-LIKE"/>
    <property type="match status" value="1"/>
</dbReference>
<dbReference type="AlphaFoldDB" id="A0A438FH03"/>
<dbReference type="PANTHER" id="PTHR12984:SF6">
    <property type="entry name" value="SCY1-LIKE PROTEIN 2"/>
    <property type="match status" value="1"/>
</dbReference>
<dbReference type="InterPro" id="IPR011009">
    <property type="entry name" value="Kinase-like_dom_sf"/>
</dbReference>
<evidence type="ECO:0000313" key="3">
    <source>
        <dbReference type="Proteomes" id="UP000288805"/>
    </source>
</evidence>
<dbReference type="GO" id="GO:0005524">
    <property type="term" value="F:ATP binding"/>
    <property type="evidence" value="ECO:0007669"/>
    <property type="project" value="InterPro"/>
</dbReference>
<feature type="domain" description="Protein kinase" evidence="1">
    <location>
        <begin position="39"/>
        <end position="420"/>
    </location>
</feature>
<dbReference type="EMBL" id="QGNW01000901">
    <property type="protein sequence ID" value="RVW59246.1"/>
    <property type="molecule type" value="Genomic_DNA"/>
</dbReference>
<dbReference type="InterPro" id="IPR051177">
    <property type="entry name" value="CIK-Related_Protein"/>
</dbReference>
<accession>A0A438FH03</accession>
<organism evidence="2 3">
    <name type="scientific">Vitis vinifera</name>
    <name type="common">Grape</name>
    <dbReference type="NCBI Taxonomy" id="29760"/>
    <lineage>
        <taxon>Eukaryota</taxon>
        <taxon>Viridiplantae</taxon>
        <taxon>Streptophyta</taxon>
        <taxon>Embryophyta</taxon>
        <taxon>Tracheophyta</taxon>
        <taxon>Spermatophyta</taxon>
        <taxon>Magnoliopsida</taxon>
        <taxon>eudicotyledons</taxon>
        <taxon>Gunneridae</taxon>
        <taxon>Pentapetalae</taxon>
        <taxon>rosids</taxon>
        <taxon>Vitales</taxon>
        <taxon>Vitaceae</taxon>
        <taxon>Viteae</taxon>
        <taxon>Vitis</taxon>
    </lineage>
</organism>
<dbReference type="PROSITE" id="PS50011">
    <property type="entry name" value="PROTEIN_KINASE_DOM"/>
    <property type="match status" value="1"/>
</dbReference>
<proteinExistence type="predicted"/>
<dbReference type="SUPFAM" id="SSF56112">
    <property type="entry name" value="Protein kinase-like (PK-like)"/>
    <property type="match status" value="1"/>
</dbReference>
<evidence type="ECO:0000259" key="1">
    <source>
        <dbReference type="PROSITE" id="PS50011"/>
    </source>
</evidence>
<dbReference type="Gene3D" id="3.30.200.20">
    <property type="entry name" value="Phosphorylase Kinase, domain 1"/>
    <property type="match status" value="1"/>
</dbReference>
<reference evidence="2 3" key="1">
    <citation type="journal article" date="2018" name="PLoS Genet.">
        <title>Population sequencing reveals clonal diversity and ancestral inbreeding in the grapevine cultivar Chardonnay.</title>
        <authorList>
            <person name="Roach M.J."/>
            <person name="Johnson D.L."/>
            <person name="Bohlmann J."/>
            <person name="van Vuuren H.J."/>
            <person name="Jones S.J."/>
            <person name="Pretorius I.S."/>
            <person name="Schmidt S.A."/>
            <person name="Borneman A.R."/>
        </authorList>
    </citation>
    <scope>NUCLEOTIDE SEQUENCE [LARGE SCALE GENOMIC DNA]</scope>
    <source>
        <strain evidence="3">cv. Chardonnay</strain>
        <tissue evidence="2">Leaf</tissue>
    </source>
</reference>
<gene>
    <name evidence="2" type="primary">SCYL2_0</name>
    <name evidence="2" type="ORF">CK203_101427</name>
</gene>
<name>A0A438FH03_VITVI</name>
<sequence length="789" mass="87466">MALNMKTLTQALAKTAAVIEKTVQTTVQEVTGPKPLQDYELLDQIGTAGPGLAWKLYSGKARGGSAVSQQYPTVCVWVLDKKALSEARTRAGLSRAAEESFLDVIRADAGRLVRLRHPGVVHVVQALDENKNAMAMVTEPLFASVANALGSLEGIGKVPKELKGMEMGLLEVKHGLLQVSETLEFLHNNARLIHRAISPETVVITSSGAWKLSGFGFAISSDQASGDLANVPAFHYAEYDVEDSILPLQPSLNYTAPELVRSRGSPAGSASDIFSFGCLAYHLIAHKPLFDCHNNVKMVLFALTFDMFSQALKVPINPHLILVLCLSDHASLAVAMGNNSGKASLKGHWEVVSNGHICWRHVGGCLSWALDTFYTNSLTYLTNEAFTSIPPELVPDLQRMLSTNESFRPTALEFTGSPFFRDDTRLRALRFLDHMLERDNMQKSEFLKALSDMWKDFDSRVLRYKVQLLVSNIWVFLRWRVEQSIPSERNDDADLGKGFSARNMDHGGFSARKPAEMDEDTLLYDWVQSLVGLMDSTVEEIVTFDIVLPGFAFVQLSVHKKVTGENEAESLLKPFDCCDHGASVGRSGRSIQKSVAGNFMKGLRWLGEKVLPPLCAELRNLVMQPMILPMVLTIAESQDKNEFELYTLPALVPVLSTASGETLLLLVKHAELIINKREVWGRRRGWCTREMREGFGVGLWKAIRKEWAYVCDSSVPRGGAGGFVGALVSLDPSMIGRLEVWRGFSHAWIEVHRDEEDMMLWIETKNGKFIVKSLYIALESGHQVLFLGA</sequence>
<protein>
    <submittedName>
        <fullName evidence="2">SCY1-like protein 2</fullName>
    </submittedName>
</protein>